<sequence length="91" mass="10371">GPRRVLAYTLTSSAQAGADPSDWTLQGSDDGRRWTELDARHGERFDWRRQTRAFVVKHPGTYRYYRWTPAGNGPVTVAEIEWLGPPDNGRL</sequence>
<evidence type="ECO:0000259" key="1">
    <source>
        <dbReference type="PROSITE" id="PS50022"/>
    </source>
</evidence>
<dbReference type="EMBL" id="KF120510">
    <property type="protein sequence ID" value="AIA87783.1"/>
    <property type="molecule type" value="Genomic_DNA"/>
</dbReference>
<dbReference type="SUPFAM" id="SSF49785">
    <property type="entry name" value="Galactose-binding domain-like"/>
    <property type="match status" value="1"/>
</dbReference>
<evidence type="ECO:0000313" key="2">
    <source>
        <dbReference type="EMBL" id="AIA87783.1"/>
    </source>
</evidence>
<reference evidence="2" key="1">
    <citation type="journal article" date="2013" name="Environ. Microbiol.">
        <title>Seasonally variable intestinal metagenomes of the red palm weevil (Rhynchophorus ferrugineus).</title>
        <authorList>
            <person name="Jia S."/>
            <person name="Zhang X."/>
            <person name="Zhang G."/>
            <person name="Yin A."/>
            <person name="Zhang S."/>
            <person name="Li F."/>
            <person name="Wang L."/>
            <person name="Zhao D."/>
            <person name="Yun Q."/>
            <person name="Tala"/>
            <person name="Wang J."/>
            <person name="Sun G."/>
            <person name="Baabdullah M."/>
            <person name="Yu X."/>
            <person name="Hu S."/>
            <person name="Al-Mssallem I.S."/>
            <person name="Yu J."/>
        </authorList>
    </citation>
    <scope>NUCLEOTIDE SEQUENCE</scope>
</reference>
<dbReference type="Gene3D" id="2.60.120.260">
    <property type="entry name" value="Galactose-binding domain-like"/>
    <property type="match status" value="1"/>
</dbReference>
<dbReference type="PROSITE" id="PS50022">
    <property type="entry name" value="FA58C_3"/>
    <property type="match status" value="1"/>
</dbReference>
<protein>
    <submittedName>
        <fullName evidence="2">CAZy families CBM32|GH92 protein</fullName>
    </submittedName>
</protein>
<dbReference type="InterPro" id="IPR008979">
    <property type="entry name" value="Galactose-bd-like_sf"/>
</dbReference>
<feature type="non-terminal residue" evidence="2">
    <location>
        <position position="91"/>
    </location>
</feature>
<feature type="domain" description="F5/8 type C" evidence="1">
    <location>
        <begin position="1"/>
        <end position="85"/>
    </location>
</feature>
<dbReference type="AlphaFoldDB" id="A0A060BTP2"/>
<name>A0A060BTP2_9ACTN</name>
<feature type="non-terminal residue" evidence="2">
    <location>
        <position position="1"/>
    </location>
</feature>
<dbReference type="InterPro" id="IPR000421">
    <property type="entry name" value="FA58C"/>
</dbReference>
<accession>A0A060BTP2</accession>
<proteinExistence type="predicted"/>
<organism evidence="2">
    <name type="scientific">uncultured Streptomyces sp</name>
    <dbReference type="NCBI Taxonomy" id="174707"/>
    <lineage>
        <taxon>Bacteria</taxon>
        <taxon>Bacillati</taxon>
        <taxon>Actinomycetota</taxon>
        <taxon>Actinomycetes</taxon>
        <taxon>Kitasatosporales</taxon>
        <taxon>Streptomycetaceae</taxon>
        <taxon>Streptomyces</taxon>
        <taxon>environmental samples</taxon>
    </lineage>
</organism>